<accession>A0A7S6R6Z3</accession>
<dbReference type="Proteomes" id="UP000593603">
    <property type="component" value="Segment"/>
</dbReference>
<evidence type="ECO:0000256" key="1">
    <source>
        <dbReference type="SAM" id="MobiDB-lite"/>
    </source>
</evidence>
<evidence type="ECO:0000313" key="2">
    <source>
        <dbReference type="EMBL" id="QOV06111.1"/>
    </source>
</evidence>
<sequence>MCGIGGGGGKTQTVKNIIPQATPLPEKAPEPVEIAKEGQDKIKRRRNPLRIDLASSAPSATPSTGVNV</sequence>
<keyword evidence="3" id="KW-1185">Reference proteome</keyword>
<name>A0A7S6R6Z3_9CAUD</name>
<feature type="compositionally biased region" description="Gly residues" evidence="1">
    <location>
        <begin position="1"/>
        <end position="10"/>
    </location>
</feature>
<organism evidence="2 3">
    <name type="scientific">Rhizobium phage Pasto</name>
    <dbReference type="NCBI Taxonomy" id="2767575"/>
    <lineage>
        <taxon>Viruses</taxon>
        <taxon>Duplodnaviria</taxon>
        <taxon>Heunggongvirae</taxon>
        <taxon>Uroviricota</taxon>
        <taxon>Caudoviricetes</taxon>
        <taxon>Autographivirales</taxon>
        <taxon>Autographivirales incertae sedis</taxon>
        <taxon>Pastovirus</taxon>
        <taxon>Pastovirus pasto</taxon>
    </lineage>
</organism>
<reference evidence="2 3" key="1">
    <citation type="submission" date="2020-07" db="EMBL/GenBank/DDBJ databases">
        <title>Complete genome sequence of Rhizobium japonicum phage Pasto.</title>
        <authorList>
            <person name="Manuel N.S."/>
            <person name="Ravindran A."/>
            <person name="Newkirk H."/>
            <person name="Gonzalez C."/>
            <person name="Young R."/>
            <person name="Liu M."/>
        </authorList>
    </citation>
    <scope>NUCLEOTIDE SEQUENCE [LARGE SCALE GENOMIC DNA]</scope>
</reference>
<protein>
    <submittedName>
        <fullName evidence="2">Uncharacterized protein</fullName>
    </submittedName>
</protein>
<feature type="compositionally biased region" description="Basic and acidic residues" evidence="1">
    <location>
        <begin position="27"/>
        <end position="41"/>
    </location>
</feature>
<dbReference type="EMBL" id="MT708545">
    <property type="protein sequence ID" value="QOV06111.1"/>
    <property type="molecule type" value="Genomic_DNA"/>
</dbReference>
<feature type="region of interest" description="Disordered" evidence="1">
    <location>
        <begin position="1"/>
        <end position="68"/>
    </location>
</feature>
<gene>
    <name evidence="2" type="ORF">CPT_Pasto_037</name>
</gene>
<feature type="compositionally biased region" description="Low complexity" evidence="1">
    <location>
        <begin position="54"/>
        <end position="68"/>
    </location>
</feature>
<evidence type="ECO:0000313" key="3">
    <source>
        <dbReference type="Proteomes" id="UP000593603"/>
    </source>
</evidence>
<proteinExistence type="predicted"/>